<comment type="caution">
    <text evidence="2">The sequence shown here is derived from an EMBL/GenBank/DDBJ whole genome shotgun (WGS) entry which is preliminary data.</text>
</comment>
<evidence type="ECO:0008006" key="4">
    <source>
        <dbReference type="Google" id="ProtNLM"/>
    </source>
</evidence>
<dbReference type="EMBL" id="JABDJR010000215">
    <property type="protein sequence ID" value="NNF06232.1"/>
    <property type="molecule type" value="Genomic_DNA"/>
</dbReference>
<dbReference type="AlphaFoldDB" id="A0A7Y2H210"/>
<feature type="transmembrane region" description="Helical" evidence="1">
    <location>
        <begin position="205"/>
        <end position="223"/>
    </location>
</feature>
<evidence type="ECO:0000313" key="2">
    <source>
        <dbReference type="EMBL" id="NNF06232.1"/>
    </source>
</evidence>
<evidence type="ECO:0000313" key="3">
    <source>
        <dbReference type="Proteomes" id="UP000547674"/>
    </source>
</evidence>
<sequence>MKPNGWTNQEQHRLIEAYLDSELTDQDRLSFEVLLCSSQSFAEEVVAYESLVHGLETLPQPEPPRYFDGPVLAAVALNRGVEFSPQPDSNLRVLPVPERSPKPKTIAGAKSPTDTFQWLGRGGLALGFSLLFVVKLVASVMALPEQLPRVASALQGLSVQLAEFASGVGEGILGLVEQSLAPFVLALEPVAKGLLLALNTLTPQILMMALLLVVIGCLFLFGFRAKAPGRGVPHVSLSL</sequence>
<keyword evidence="1" id="KW-0812">Transmembrane</keyword>
<keyword evidence="1" id="KW-1133">Transmembrane helix</keyword>
<feature type="transmembrane region" description="Helical" evidence="1">
    <location>
        <begin position="124"/>
        <end position="143"/>
    </location>
</feature>
<reference evidence="2 3" key="1">
    <citation type="submission" date="2020-03" db="EMBL/GenBank/DDBJ databases">
        <title>Metabolic flexibility allows generalist bacteria to become dominant in a frequently disturbed ecosystem.</title>
        <authorList>
            <person name="Chen Y.-J."/>
            <person name="Leung P.M."/>
            <person name="Bay S.K."/>
            <person name="Hugenholtz P."/>
            <person name="Kessler A.J."/>
            <person name="Shelley G."/>
            <person name="Waite D.W."/>
            <person name="Cook P.L."/>
            <person name="Greening C."/>
        </authorList>
    </citation>
    <scope>NUCLEOTIDE SEQUENCE [LARGE SCALE GENOMIC DNA]</scope>
    <source>
        <strain evidence="2">SS_bin_28</strain>
    </source>
</reference>
<protein>
    <recommendedName>
        <fullName evidence="4">Zinc-finger domain-containing protein</fullName>
    </recommendedName>
</protein>
<dbReference type="Proteomes" id="UP000547674">
    <property type="component" value="Unassembled WGS sequence"/>
</dbReference>
<evidence type="ECO:0000256" key="1">
    <source>
        <dbReference type="SAM" id="Phobius"/>
    </source>
</evidence>
<proteinExistence type="predicted"/>
<name>A0A7Y2H210_UNCEI</name>
<accession>A0A7Y2H210</accession>
<gene>
    <name evidence="2" type="ORF">HKN21_05690</name>
</gene>
<keyword evidence="1" id="KW-0472">Membrane</keyword>
<organism evidence="2 3">
    <name type="scientific">Eiseniibacteriota bacterium</name>
    <dbReference type="NCBI Taxonomy" id="2212470"/>
    <lineage>
        <taxon>Bacteria</taxon>
        <taxon>Candidatus Eiseniibacteriota</taxon>
    </lineage>
</organism>